<dbReference type="Gene3D" id="3.20.20.60">
    <property type="entry name" value="Phosphoenolpyruvate-binding domains"/>
    <property type="match status" value="1"/>
</dbReference>
<dbReference type="PANTHER" id="PTHR42905">
    <property type="entry name" value="PHOSPHOENOLPYRUVATE CARBOXYLASE"/>
    <property type="match status" value="1"/>
</dbReference>
<dbReference type="EMBL" id="MWIO01000019">
    <property type="protein sequence ID" value="THD08052.1"/>
    <property type="molecule type" value="Genomic_DNA"/>
</dbReference>
<dbReference type="OrthoDB" id="9780430at2"/>
<accession>A0A4S3KH80</accession>
<dbReference type="RefSeq" id="WP_136257986.1">
    <property type="nucleotide sequence ID" value="NZ_MWIO01000019.1"/>
</dbReference>
<evidence type="ECO:0000256" key="1">
    <source>
        <dbReference type="ARBA" id="ARBA00022723"/>
    </source>
</evidence>
<evidence type="ECO:0000313" key="2">
    <source>
        <dbReference type="EMBL" id="THD08052.1"/>
    </source>
</evidence>
<dbReference type="PANTHER" id="PTHR42905:SF16">
    <property type="entry name" value="CARBOXYPHOSPHONOENOLPYRUVATE PHOSPHONOMUTASE-LIKE PROTEIN (AFU_ORTHOLOGUE AFUA_5G07230)"/>
    <property type="match status" value="1"/>
</dbReference>
<protein>
    <submittedName>
        <fullName evidence="2">Carboxyvinyl-carboxyphosphonate phosphorylmutase</fullName>
    </submittedName>
</protein>
<dbReference type="InterPro" id="IPR040442">
    <property type="entry name" value="Pyrv_kinase-like_dom_sf"/>
</dbReference>
<dbReference type="GO" id="GO:0046872">
    <property type="term" value="F:metal ion binding"/>
    <property type="evidence" value="ECO:0007669"/>
    <property type="project" value="UniProtKB-KW"/>
</dbReference>
<gene>
    <name evidence="2" type="ORF">B1991_06895</name>
</gene>
<reference evidence="2 3" key="1">
    <citation type="submission" date="2017-02" db="EMBL/GenBank/DDBJ databases">
        <title>Whole genome sequencing of Rhodanobacter lindaniclasticus DSM 17932.</title>
        <authorList>
            <person name="Kumar S."/>
            <person name="Patil P."/>
            <person name="Patil P.B."/>
        </authorList>
    </citation>
    <scope>NUCLEOTIDE SEQUENCE [LARGE SCALE GENOMIC DNA]</scope>
    <source>
        <strain evidence="2 3">DSM 17932</strain>
    </source>
</reference>
<dbReference type="InterPro" id="IPR015813">
    <property type="entry name" value="Pyrv/PenolPyrv_kinase-like_dom"/>
</dbReference>
<dbReference type="AlphaFoldDB" id="A0A4S3KH80"/>
<dbReference type="InterPro" id="IPR039556">
    <property type="entry name" value="ICL/PEPM"/>
</dbReference>
<name>A0A4S3KH80_9GAMM</name>
<sequence length="281" mass="29083">MERQEQIELAQTFRRMHDRTRVLLLPNAWDALSARLFAQRGFAALATTSAGVAWSLGYADGEQAPLDEVLAATARIVRAAAVPVTADIETGYGETPEEVAATVRAVIATGVVGINLEDGMPGHGPLRETSEAAARVRAARAAADTAGVPIVINARVDHWMQHDGAEPAARLADAIERGRAYLAAGADCIYPIGLAEPATLAALVRALDAPVNVAAGAGMPGLAELARLGVARVSTATRLTTLALGAVDRALAGVQASGNFEGLVADFGYADAQQLFEPGSN</sequence>
<keyword evidence="1" id="KW-0479">Metal-binding</keyword>
<dbReference type="SUPFAM" id="SSF51621">
    <property type="entry name" value="Phosphoenolpyruvate/pyruvate domain"/>
    <property type="match status" value="1"/>
</dbReference>
<evidence type="ECO:0000313" key="3">
    <source>
        <dbReference type="Proteomes" id="UP000306317"/>
    </source>
</evidence>
<keyword evidence="3" id="KW-1185">Reference proteome</keyword>
<dbReference type="Proteomes" id="UP000306317">
    <property type="component" value="Unassembled WGS sequence"/>
</dbReference>
<organism evidence="2 3">
    <name type="scientific">Rhodanobacter lindaniclasticus</name>
    <dbReference type="NCBI Taxonomy" id="75310"/>
    <lineage>
        <taxon>Bacteria</taxon>
        <taxon>Pseudomonadati</taxon>
        <taxon>Pseudomonadota</taxon>
        <taxon>Gammaproteobacteria</taxon>
        <taxon>Lysobacterales</taxon>
        <taxon>Rhodanobacteraceae</taxon>
        <taxon>Rhodanobacter</taxon>
    </lineage>
</organism>
<proteinExistence type="predicted"/>
<dbReference type="CDD" id="cd00377">
    <property type="entry name" value="ICL_PEPM"/>
    <property type="match status" value="1"/>
</dbReference>
<dbReference type="Pfam" id="PF13714">
    <property type="entry name" value="PEP_mutase"/>
    <property type="match status" value="1"/>
</dbReference>
<dbReference type="GO" id="GO:0003824">
    <property type="term" value="F:catalytic activity"/>
    <property type="evidence" value="ECO:0007669"/>
    <property type="project" value="InterPro"/>
</dbReference>
<comment type="caution">
    <text evidence="2">The sequence shown here is derived from an EMBL/GenBank/DDBJ whole genome shotgun (WGS) entry which is preliminary data.</text>
</comment>